<dbReference type="InterPro" id="IPR029017">
    <property type="entry name" value="Enolase-like_N"/>
</dbReference>
<evidence type="ECO:0000313" key="6">
    <source>
        <dbReference type="Proteomes" id="UP000075613"/>
    </source>
</evidence>
<dbReference type="Pfam" id="PF13378">
    <property type="entry name" value="MR_MLE_C"/>
    <property type="match status" value="1"/>
</dbReference>
<dbReference type="Gene3D" id="3.20.20.120">
    <property type="entry name" value="Enolase-like C-terminal domain"/>
    <property type="match status" value="1"/>
</dbReference>
<dbReference type="SFLD" id="SFLDS00001">
    <property type="entry name" value="Enolase"/>
    <property type="match status" value="1"/>
</dbReference>
<dbReference type="OrthoDB" id="193563at2"/>
<gene>
    <name evidence="5" type="ORF">CI15_23455</name>
</gene>
<dbReference type="RefSeq" id="WP_062131854.1">
    <property type="nucleotide sequence ID" value="NZ_LRBG01000036.1"/>
</dbReference>
<dbReference type="PANTHER" id="PTHR48080:SF4">
    <property type="entry name" value="GLUCARATE DEHYDRATASE"/>
    <property type="match status" value="1"/>
</dbReference>
<organism evidence="5 6">
    <name type="scientific">Paraburkholderia monticola</name>
    <dbReference type="NCBI Taxonomy" id="1399968"/>
    <lineage>
        <taxon>Bacteria</taxon>
        <taxon>Pseudomonadati</taxon>
        <taxon>Pseudomonadota</taxon>
        <taxon>Betaproteobacteria</taxon>
        <taxon>Burkholderiales</taxon>
        <taxon>Burkholderiaceae</taxon>
        <taxon>Paraburkholderia</taxon>
    </lineage>
</organism>
<keyword evidence="6" id="KW-1185">Reference proteome</keyword>
<evidence type="ECO:0000259" key="4">
    <source>
        <dbReference type="SMART" id="SM00922"/>
    </source>
</evidence>
<dbReference type="InterPro" id="IPR036849">
    <property type="entry name" value="Enolase-like_C_sf"/>
</dbReference>
<dbReference type="Proteomes" id="UP000075613">
    <property type="component" value="Unassembled WGS sequence"/>
</dbReference>
<feature type="domain" description="Mandelate racemase/muconate lactonizing enzyme C-terminal" evidence="4">
    <location>
        <begin position="174"/>
        <end position="268"/>
    </location>
</feature>
<dbReference type="EMBL" id="LRBG01000036">
    <property type="protein sequence ID" value="KXU84425.1"/>
    <property type="molecule type" value="Genomic_DNA"/>
</dbReference>
<accession>A0A149PH79</accession>
<dbReference type="InterPro" id="IPR034593">
    <property type="entry name" value="DgoD-like"/>
</dbReference>
<dbReference type="SUPFAM" id="SSF51604">
    <property type="entry name" value="Enolase C-terminal domain-like"/>
    <property type="match status" value="1"/>
</dbReference>
<dbReference type="Pfam" id="PF02746">
    <property type="entry name" value="MR_MLE_N"/>
    <property type="match status" value="1"/>
</dbReference>
<dbReference type="GO" id="GO:0008872">
    <property type="term" value="F:glucarate dehydratase activity"/>
    <property type="evidence" value="ECO:0007669"/>
    <property type="project" value="UniProtKB-EC"/>
</dbReference>
<dbReference type="STRING" id="1399968.CI15_23455"/>
<evidence type="ECO:0000256" key="1">
    <source>
        <dbReference type="ARBA" id="ARBA00001426"/>
    </source>
</evidence>
<dbReference type="InterPro" id="IPR029065">
    <property type="entry name" value="Enolase_C-like"/>
</dbReference>
<proteinExistence type="predicted"/>
<dbReference type="SMART" id="SM00922">
    <property type="entry name" value="MR_MLE"/>
    <property type="match status" value="1"/>
</dbReference>
<dbReference type="PANTHER" id="PTHR48080">
    <property type="entry name" value="D-GALACTONATE DEHYDRATASE-RELATED"/>
    <property type="match status" value="1"/>
</dbReference>
<dbReference type="InterPro" id="IPR013341">
    <property type="entry name" value="Mandelate_racemase_N_dom"/>
</dbReference>
<evidence type="ECO:0000256" key="3">
    <source>
        <dbReference type="ARBA" id="ARBA00011973"/>
    </source>
</evidence>
<reference evidence="5 6" key="1">
    <citation type="journal article" date="2015" name="Int. J. Syst. Evol. Microbiol.">
        <title>Burkholderia monticola sp. nov., isolated from mountain soil.</title>
        <authorList>
            <person name="Baek I."/>
            <person name="Seo B."/>
            <person name="Lee I."/>
            <person name="Yi H."/>
            <person name="Chun J."/>
        </authorList>
    </citation>
    <scope>NUCLEOTIDE SEQUENCE [LARGE SCALE GENOMIC DNA]</scope>
    <source>
        <strain evidence="5 6">JC2948</strain>
    </source>
</reference>
<dbReference type="Gene3D" id="3.30.390.10">
    <property type="entry name" value="Enolase-like, N-terminal domain"/>
    <property type="match status" value="1"/>
</dbReference>
<comment type="catalytic activity">
    <reaction evidence="1">
        <text>D-glucarate = 5-dehydro-4-deoxy-D-glucarate + H2O</text>
        <dbReference type="Rhea" id="RHEA:14573"/>
        <dbReference type="ChEBI" id="CHEBI:15377"/>
        <dbReference type="ChEBI" id="CHEBI:30612"/>
        <dbReference type="ChEBI" id="CHEBI:42819"/>
        <dbReference type="EC" id="4.2.1.40"/>
    </reaction>
</comment>
<protein>
    <recommendedName>
        <fullName evidence="3">glucarate dehydratase</fullName>
        <ecNumber evidence="3">4.2.1.40</ecNumber>
    </recommendedName>
</protein>
<dbReference type="SFLD" id="SFLDG00055">
    <property type="entry name" value="glucarate_dehydratase"/>
    <property type="match status" value="1"/>
</dbReference>
<comment type="caution">
    <text evidence="5">The sequence shown here is derived from an EMBL/GenBank/DDBJ whole genome shotgun (WGS) entry which is preliminary data.</text>
</comment>
<comment type="pathway">
    <text evidence="2">Carbohydrate acid metabolism; D-glucarate degradation; 2,5-dioxopentanoate from D-glucarate: step 1/2.</text>
</comment>
<name>A0A149PH79_9BURK</name>
<dbReference type="InterPro" id="IPR013342">
    <property type="entry name" value="Mandelate_racemase_C"/>
</dbReference>
<dbReference type="AlphaFoldDB" id="A0A149PH79"/>
<dbReference type="EC" id="4.2.1.40" evidence="3"/>
<dbReference type="SUPFAM" id="SSF54826">
    <property type="entry name" value="Enolase N-terminal domain-like"/>
    <property type="match status" value="1"/>
</dbReference>
<sequence length="425" mass="47471">MKIRQVRVTPVAVRNPPLLNNGGLYNPYTVRSIIEVEADNGLIGLGETFGDKLVLDRLSSVREHLVGLSPFDLNALRRLTQTQAPHPGSEAFRFLPGSWNGNPTDAKIFGAFEVAFLDLQARHLGIPLCELLGGAVRQEVPFSAYLFFKYGTDYARKVDADYAEHDPWGEVLNVEQLVGEARRMIDLYGFRSIKVKAGILTPDQDVACIKALRKAFPDHPLRLDTNGGWSQDTARRMAEQLAGDLEYYEDPTPGLGGMADLHLATGLPLATNMVVTDFDEFRRNITVNGVQVILSDHHYWGGLRATQQLAHLCEMFDIGLSMHSNCHLGISLMVMTHIAAATPNLSYACDTHYPWFTEDLLLDGRVPIKDGNVAVRDLPGIGVELDRRALAELHQQYLRCGSHGRDDAAQMRKFKPDWERKKPRF</sequence>
<evidence type="ECO:0000313" key="5">
    <source>
        <dbReference type="EMBL" id="KXU84425.1"/>
    </source>
</evidence>
<evidence type="ECO:0000256" key="2">
    <source>
        <dbReference type="ARBA" id="ARBA00005183"/>
    </source>
</evidence>